<dbReference type="PROSITE" id="PS51194">
    <property type="entry name" value="HELICASE_CTER"/>
    <property type="match status" value="1"/>
</dbReference>
<keyword evidence="4 6" id="KW-0347">Helicase</keyword>
<evidence type="ECO:0000256" key="3">
    <source>
        <dbReference type="ARBA" id="ARBA00022801"/>
    </source>
</evidence>
<comment type="function">
    <text evidence="6">DEAD-box RNA helicase involved in RNA degradation. Has RNA-dependent ATPase activity and unwinds double-stranded RNA.</text>
</comment>
<dbReference type="PROSITE" id="PS51192">
    <property type="entry name" value="HELICASE_ATP_BIND_1"/>
    <property type="match status" value="1"/>
</dbReference>
<comment type="catalytic activity">
    <reaction evidence="6">
        <text>ATP + H2O = ADP + phosphate + H(+)</text>
        <dbReference type="Rhea" id="RHEA:13065"/>
        <dbReference type="ChEBI" id="CHEBI:15377"/>
        <dbReference type="ChEBI" id="CHEBI:15378"/>
        <dbReference type="ChEBI" id="CHEBI:30616"/>
        <dbReference type="ChEBI" id="CHEBI:43474"/>
        <dbReference type="ChEBI" id="CHEBI:456216"/>
        <dbReference type="EC" id="3.6.4.13"/>
    </reaction>
</comment>
<evidence type="ECO:0000259" key="8">
    <source>
        <dbReference type="PROSITE" id="PS51192"/>
    </source>
</evidence>
<dbReference type="InterPro" id="IPR027417">
    <property type="entry name" value="P-loop_NTPase"/>
</dbReference>
<evidence type="ECO:0000256" key="1">
    <source>
        <dbReference type="ARBA" id="ARBA00022490"/>
    </source>
</evidence>
<dbReference type="GO" id="GO:0005524">
    <property type="term" value="F:ATP binding"/>
    <property type="evidence" value="ECO:0007669"/>
    <property type="project" value="UniProtKB-UniRule"/>
</dbReference>
<dbReference type="PANTHER" id="PTHR47959">
    <property type="entry name" value="ATP-DEPENDENT RNA HELICASE RHLE-RELATED"/>
    <property type="match status" value="1"/>
</dbReference>
<comment type="similarity">
    <text evidence="6">Belongs to the DEAD box helicase family. RhlB subfamily.</text>
</comment>
<dbReference type="InterPro" id="IPR044742">
    <property type="entry name" value="DEAD/DEAH_RhlB"/>
</dbReference>
<evidence type="ECO:0000313" key="11">
    <source>
        <dbReference type="Proteomes" id="UP000199305"/>
    </source>
</evidence>
<evidence type="ECO:0000256" key="5">
    <source>
        <dbReference type="ARBA" id="ARBA00022840"/>
    </source>
</evidence>
<dbReference type="InterPro" id="IPR000629">
    <property type="entry name" value="RNA-helicase_DEAD-box_CS"/>
</dbReference>
<feature type="region of interest" description="Disordered" evidence="7">
    <location>
        <begin position="485"/>
        <end position="527"/>
    </location>
</feature>
<dbReference type="GO" id="GO:0003723">
    <property type="term" value="F:RNA binding"/>
    <property type="evidence" value="ECO:0007669"/>
    <property type="project" value="UniProtKB-UniRule"/>
</dbReference>
<feature type="compositionally biased region" description="Basic and acidic residues" evidence="7">
    <location>
        <begin position="61"/>
        <end position="74"/>
    </location>
</feature>
<protein>
    <recommendedName>
        <fullName evidence="6">ATP-dependent RNA helicase RhlB</fullName>
        <ecNumber evidence="6">3.6.4.13</ecNumber>
    </recommendedName>
</protein>
<dbReference type="Pfam" id="PF00271">
    <property type="entry name" value="Helicase_C"/>
    <property type="match status" value="1"/>
</dbReference>
<accession>A0A1G8X352</accession>
<dbReference type="InterPro" id="IPR050079">
    <property type="entry name" value="DEAD_box_RNA_helicase"/>
</dbReference>
<organism evidence="10 11">
    <name type="scientific">Microbulbifer yueqingensis</name>
    <dbReference type="NCBI Taxonomy" id="658219"/>
    <lineage>
        <taxon>Bacteria</taxon>
        <taxon>Pseudomonadati</taxon>
        <taxon>Pseudomonadota</taxon>
        <taxon>Gammaproteobacteria</taxon>
        <taxon>Cellvibrionales</taxon>
        <taxon>Microbulbiferaceae</taxon>
        <taxon>Microbulbifer</taxon>
    </lineage>
</organism>
<keyword evidence="5 6" id="KW-0067">ATP-binding</keyword>
<comment type="subunit">
    <text evidence="6">Component of the RNA degradosome, which is a multiprotein complex involved in RNA processing and mRNA degradation.</text>
</comment>
<reference evidence="11" key="1">
    <citation type="submission" date="2016-10" db="EMBL/GenBank/DDBJ databases">
        <authorList>
            <person name="Varghese N."/>
            <person name="Submissions S."/>
        </authorList>
    </citation>
    <scope>NUCLEOTIDE SEQUENCE [LARGE SCALE GENOMIC DNA]</scope>
    <source>
        <strain evidence="11">CGMCC 1.10658</strain>
    </source>
</reference>
<feature type="domain" description="Helicase C-terminal" evidence="9">
    <location>
        <begin position="331"/>
        <end position="492"/>
    </location>
</feature>
<dbReference type="CDD" id="cd00268">
    <property type="entry name" value="DEADc"/>
    <property type="match status" value="1"/>
</dbReference>
<dbReference type="PANTHER" id="PTHR47959:SF10">
    <property type="entry name" value="ATP-DEPENDENT RNA HELICASE RHLB"/>
    <property type="match status" value="1"/>
</dbReference>
<feature type="domain" description="Helicase ATP-binding" evidence="8">
    <location>
        <begin position="140"/>
        <end position="320"/>
    </location>
</feature>
<proteinExistence type="inferred from homology"/>
<keyword evidence="6" id="KW-0694">RNA-binding</keyword>
<keyword evidence="1 6" id="KW-0963">Cytoplasm</keyword>
<dbReference type="GO" id="GO:0005829">
    <property type="term" value="C:cytosol"/>
    <property type="evidence" value="ECO:0007669"/>
    <property type="project" value="TreeGrafter"/>
</dbReference>
<dbReference type="PROSITE" id="PS00039">
    <property type="entry name" value="DEAD_ATP_HELICASE"/>
    <property type="match status" value="1"/>
</dbReference>
<evidence type="ECO:0000256" key="2">
    <source>
        <dbReference type="ARBA" id="ARBA00022741"/>
    </source>
</evidence>
<dbReference type="HAMAP" id="MF_00661">
    <property type="entry name" value="DEAD_helicase_RhlB"/>
    <property type="match status" value="1"/>
</dbReference>
<dbReference type="EMBL" id="FNFH01000002">
    <property type="protein sequence ID" value="SDJ84953.1"/>
    <property type="molecule type" value="Genomic_DNA"/>
</dbReference>
<keyword evidence="2 6" id="KW-0547">Nucleotide-binding</keyword>
<name>A0A1G8X352_9GAMM</name>
<evidence type="ECO:0000256" key="6">
    <source>
        <dbReference type="HAMAP-Rule" id="MF_00661"/>
    </source>
</evidence>
<dbReference type="GO" id="GO:0006401">
    <property type="term" value="P:RNA catabolic process"/>
    <property type="evidence" value="ECO:0007669"/>
    <property type="project" value="UniProtKB-UniRule"/>
</dbReference>
<dbReference type="EC" id="3.6.4.13" evidence="6"/>
<evidence type="ECO:0000259" key="9">
    <source>
        <dbReference type="PROSITE" id="PS51194"/>
    </source>
</evidence>
<evidence type="ECO:0000256" key="7">
    <source>
        <dbReference type="SAM" id="MobiDB-lite"/>
    </source>
</evidence>
<evidence type="ECO:0000256" key="4">
    <source>
        <dbReference type="ARBA" id="ARBA00022806"/>
    </source>
</evidence>
<dbReference type="InterPro" id="IPR011545">
    <property type="entry name" value="DEAD/DEAH_box_helicase_dom"/>
</dbReference>
<dbReference type="Proteomes" id="UP000199305">
    <property type="component" value="Unassembled WGS sequence"/>
</dbReference>
<evidence type="ECO:0000313" key="10">
    <source>
        <dbReference type="EMBL" id="SDJ84953.1"/>
    </source>
</evidence>
<dbReference type="CDD" id="cd18787">
    <property type="entry name" value="SF2_C_DEAD"/>
    <property type="match status" value="1"/>
</dbReference>
<dbReference type="SMART" id="SM00490">
    <property type="entry name" value="HELICc"/>
    <property type="match status" value="1"/>
</dbReference>
<keyword evidence="3 6" id="KW-0378">Hydrolase</keyword>
<gene>
    <name evidence="6" type="primary">rhlB</name>
    <name evidence="10" type="ORF">SAMN05216212_0944</name>
</gene>
<dbReference type="InterPro" id="IPR023554">
    <property type="entry name" value="RNA_helicase_ATP-dep_RhlB"/>
</dbReference>
<dbReference type="STRING" id="658219.SAMN05216212_0944"/>
<dbReference type="Gene3D" id="3.40.50.300">
    <property type="entry name" value="P-loop containing nucleotide triphosphate hydrolases"/>
    <property type="match status" value="2"/>
</dbReference>
<dbReference type="AlphaFoldDB" id="A0A1G8X352"/>
<feature type="compositionally biased region" description="Basic and acidic residues" evidence="7">
    <location>
        <begin position="506"/>
        <end position="520"/>
    </location>
</feature>
<comment type="subcellular location">
    <subcellularLocation>
        <location evidence="6">Cytoplasm</location>
    </subcellularLocation>
</comment>
<dbReference type="InterPro" id="IPR014001">
    <property type="entry name" value="Helicase_ATP-bd"/>
</dbReference>
<dbReference type="GO" id="GO:0016887">
    <property type="term" value="F:ATP hydrolysis activity"/>
    <property type="evidence" value="ECO:0007669"/>
    <property type="project" value="RHEA"/>
</dbReference>
<dbReference type="SUPFAM" id="SSF52540">
    <property type="entry name" value="P-loop containing nucleoside triphosphate hydrolases"/>
    <property type="match status" value="1"/>
</dbReference>
<dbReference type="GO" id="GO:0003724">
    <property type="term" value="F:RNA helicase activity"/>
    <property type="evidence" value="ECO:0007669"/>
    <property type="project" value="UniProtKB-UniRule"/>
</dbReference>
<dbReference type="Pfam" id="PF00270">
    <property type="entry name" value="DEAD"/>
    <property type="match status" value="1"/>
</dbReference>
<sequence length="527" mass="58319">MIGKLFRRSSASSADADKDTNSSQVESQKPAEADKRSRGRRGGSGGKNSPRKANRPASAGETRESKAPAGKDKASGSGKGRQGGKGGRASQETEWSLDQFQVPEEEGKVRFHDLDLPLELMHAIHDLGFLYCSPIQGRSLPHTLNGHDLVGKAQTGTGKTAAFLVTIIDDLLKNPFEGERYAGEARALIIAPTRELVMQIADDAKLLCKYTDLEIHTLVGGMDYAKQQRNLNERLVDILVATPGRLLDFASNRDCYLDQVEVLVIDEADRMLDMGFIPQVRRIVRQTPRKTHRQTMFFSATFTPEVDSLVEQWTDDPVIVEIEPERVATDTVEQHIYLVPSDEKYALLYNVVRSEEVESLIVFANRRDQCRRLHENLEAHGIKAGLLSGEVAQNKRVRTLEDFKSGKTKVLVATDVAGRGIHIDGISHVVNYTLPEEPEDYVHRIGRTGRAGKTGTSISFACEDDAMRLEPIEELLGQKLSCEVPPEELLEEPPKVKVKRSGGGDNRGDRRGGGGGDRRGGNRRPRR</sequence>
<dbReference type="NCBIfam" id="NF002340">
    <property type="entry name" value="PRK01297.1"/>
    <property type="match status" value="1"/>
</dbReference>
<feature type="region of interest" description="Disordered" evidence="7">
    <location>
        <begin position="1"/>
        <end position="94"/>
    </location>
</feature>
<dbReference type="InterPro" id="IPR001650">
    <property type="entry name" value="Helicase_C-like"/>
</dbReference>
<dbReference type="SMART" id="SM00487">
    <property type="entry name" value="DEXDc"/>
    <property type="match status" value="1"/>
</dbReference>
<feature type="compositionally biased region" description="Gly residues" evidence="7">
    <location>
        <begin position="77"/>
        <end position="87"/>
    </location>
</feature>
<keyword evidence="11" id="KW-1185">Reference proteome</keyword>